<keyword evidence="2" id="KW-0479">Metal-binding</keyword>
<evidence type="ECO:0000256" key="2">
    <source>
        <dbReference type="ARBA" id="ARBA00022723"/>
    </source>
</evidence>
<protein>
    <submittedName>
        <fullName evidence="8">M48 family metallopeptidase</fullName>
        <ecNumber evidence="8">3.4.-.-</ecNumber>
    </submittedName>
</protein>
<feature type="domain" description="Peptidase M48" evidence="7">
    <location>
        <begin position="88"/>
        <end position="249"/>
    </location>
</feature>
<proteinExistence type="inferred from homology"/>
<comment type="cofactor">
    <cofactor evidence="6">
        <name>Zn(2+)</name>
        <dbReference type="ChEBI" id="CHEBI:29105"/>
    </cofactor>
    <text evidence="6">Binds 1 zinc ion per subunit.</text>
</comment>
<dbReference type="CDD" id="cd07334">
    <property type="entry name" value="M48C_loiP_like"/>
    <property type="match status" value="1"/>
</dbReference>
<dbReference type="PANTHER" id="PTHR22726:SF8">
    <property type="entry name" value="METALLOPROTEASE YCAL"/>
    <property type="match status" value="1"/>
</dbReference>
<evidence type="ECO:0000313" key="9">
    <source>
        <dbReference type="Proteomes" id="UP001174867"/>
    </source>
</evidence>
<evidence type="ECO:0000256" key="4">
    <source>
        <dbReference type="ARBA" id="ARBA00022833"/>
    </source>
</evidence>
<keyword evidence="9" id="KW-1185">Reference proteome</keyword>
<dbReference type="Gene3D" id="3.30.2010.10">
    <property type="entry name" value="Metalloproteases ('zincins'), catalytic domain"/>
    <property type="match status" value="1"/>
</dbReference>
<dbReference type="EC" id="3.4.-.-" evidence="8"/>
<evidence type="ECO:0000256" key="3">
    <source>
        <dbReference type="ARBA" id="ARBA00022801"/>
    </source>
</evidence>
<dbReference type="RefSeq" id="WP_301698535.1">
    <property type="nucleotide sequence ID" value="NZ_JAUJYW010000004.1"/>
</dbReference>
<dbReference type="InterPro" id="IPR051156">
    <property type="entry name" value="Mito/Outer_Membr_Metalloprot"/>
</dbReference>
<keyword evidence="1 6" id="KW-0645">Protease</keyword>
<dbReference type="Proteomes" id="UP001174867">
    <property type="component" value="Unassembled WGS sequence"/>
</dbReference>
<sequence>MKNAKLLLALAVSATLLSGCQNTHGIDTNLAVSSGLSAYKAATLTDADAKALANQGCQEMDGQNQIASSSSKYSKRLANIAKALGNNINGTPVNYKVYMTSDVNAWAMANGCVRVYSGLMDIMNDNEIEGVLGHELGHVALGHSLAEMKASYAIVAARDAISATSGVAAQLSQSQLGDIAEGAINAKYSRDKESEADDFSYDLMKKRGISTQGLVGSFDKLASLDAGHAKSMFDSHPPSTERAQHIRDRIVADKK</sequence>
<accession>A0ABT8PTU6</accession>
<evidence type="ECO:0000259" key="7">
    <source>
        <dbReference type="Pfam" id="PF01435"/>
    </source>
</evidence>
<dbReference type="PANTHER" id="PTHR22726">
    <property type="entry name" value="METALLOENDOPEPTIDASE OMA1"/>
    <property type="match status" value="1"/>
</dbReference>
<evidence type="ECO:0000313" key="8">
    <source>
        <dbReference type="EMBL" id="MDN8599694.1"/>
    </source>
</evidence>
<evidence type="ECO:0000256" key="5">
    <source>
        <dbReference type="ARBA" id="ARBA00023049"/>
    </source>
</evidence>
<dbReference type="GO" id="GO:0016787">
    <property type="term" value="F:hydrolase activity"/>
    <property type="evidence" value="ECO:0007669"/>
    <property type="project" value="UniProtKB-KW"/>
</dbReference>
<organism evidence="8 9">
    <name type="scientific">Citrobacter enshiensis</name>
    <dbReference type="NCBI Taxonomy" id="2971264"/>
    <lineage>
        <taxon>Bacteria</taxon>
        <taxon>Pseudomonadati</taxon>
        <taxon>Pseudomonadota</taxon>
        <taxon>Gammaproteobacteria</taxon>
        <taxon>Enterobacterales</taxon>
        <taxon>Enterobacteriaceae</taxon>
        <taxon>Citrobacter</taxon>
    </lineage>
</organism>
<name>A0ABT8PTU6_9ENTR</name>
<dbReference type="Pfam" id="PF01435">
    <property type="entry name" value="Peptidase_M48"/>
    <property type="match status" value="1"/>
</dbReference>
<dbReference type="EMBL" id="JAUJYW010000004">
    <property type="protein sequence ID" value="MDN8599694.1"/>
    <property type="molecule type" value="Genomic_DNA"/>
</dbReference>
<dbReference type="PROSITE" id="PS51257">
    <property type="entry name" value="PROKAR_LIPOPROTEIN"/>
    <property type="match status" value="1"/>
</dbReference>
<evidence type="ECO:0000256" key="1">
    <source>
        <dbReference type="ARBA" id="ARBA00022670"/>
    </source>
</evidence>
<evidence type="ECO:0000256" key="6">
    <source>
        <dbReference type="RuleBase" id="RU003983"/>
    </source>
</evidence>
<reference evidence="8 9" key="1">
    <citation type="submission" date="2023-07" db="EMBL/GenBank/DDBJ databases">
        <title>Citrobacter selenititolerans sp. nov., isolated from seleniferous soil.</title>
        <authorList>
            <person name="Zhang S."/>
            <person name="Li K."/>
            <person name="Peng J."/>
            <person name="Wang H."/>
            <person name="Sun J."/>
            <person name="Guo Y."/>
        </authorList>
    </citation>
    <scope>NUCLEOTIDE SEQUENCE [LARGE SCALE GENOMIC DNA]</scope>
    <source>
        <strain evidence="8 9">S2-9</strain>
    </source>
</reference>
<keyword evidence="5 6" id="KW-0482">Metalloprotease</keyword>
<dbReference type="InterPro" id="IPR001915">
    <property type="entry name" value="Peptidase_M48"/>
</dbReference>
<comment type="similarity">
    <text evidence="6">Belongs to the peptidase M48 family.</text>
</comment>
<comment type="caution">
    <text evidence="8">The sequence shown here is derived from an EMBL/GenBank/DDBJ whole genome shotgun (WGS) entry which is preliminary data.</text>
</comment>
<keyword evidence="3 6" id="KW-0378">Hydrolase</keyword>
<gene>
    <name evidence="8" type="ORF">Q0A17_09755</name>
</gene>
<keyword evidence="4 6" id="KW-0862">Zinc</keyword>